<dbReference type="OrthoDB" id="10456083at2759"/>
<gene>
    <name evidence="1" type="ORF">KCU76_g4884</name>
</gene>
<dbReference type="Gene3D" id="3.40.50.300">
    <property type="entry name" value="P-loop containing nucleotide triphosphate hydrolases"/>
    <property type="match status" value="1"/>
</dbReference>
<proteinExistence type="predicted"/>
<reference evidence="1" key="2">
    <citation type="submission" date="2021-08" db="EMBL/GenBank/DDBJ databases">
        <authorList>
            <person name="Gostincar C."/>
            <person name="Sun X."/>
            <person name="Song Z."/>
            <person name="Gunde-Cimerman N."/>
        </authorList>
    </citation>
    <scope>NUCLEOTIDE SEQUENCE</scope>
    <source>
        <strain evidence="1">EXF-9911</strain>
    </source>
</reference>
<organism evidence="1 2">
    <name type="scientific">Aureobasidium melanogenum</name>
    <name type="common">Aureobasidium pullulans var. melanogenum</name>
    <dbReference type="NCBI Taxonomy" id="46634"/>
    <lineage>
        <taxon>Eukaryota</taxon>
        <taxon>Fungi</taxon>
        <taxon>Dikarya</taxon>
        <taxon>Ascomycota</taxon>
        <taxon>Pezizomycotina</taxon>
        <taxon>Dothideomycetes</taxon>
        <taxon>Dothideomycetidae</taxon>
        <taxon>Dothideales</taxon>
        <taxon>Saccotheciaceae</taxon>
        <taxon>Aureobasidium</taxon>
    </lineage>
</organism>
<reference evidence="1" key="1">
    <citation type="journal article" date="2021" name="J Fungi (Basel)">
        <title>Virulence traits and population genomics of the black yeast Aureobasidium melanogenum.</title>
        <authorList>
            <person name="Cernosa A."/>
            <person name="Sun X."/>
            <person name="Gostincar C."/>
            <person name="Fang C."/>
            <person name="Gunde-Cimerman N."/>
            <person name="Song Z."/>
        </authorList>
    </citation>
    <scope>NUCLEOTIDE SEQUENCE</scope>
    <source>
        <strain evidence="1">EXF-9911</strain>
    </source>
</reference>
<evidence type="ECO:0000313" key="2">
    <source>
        <dbReference type="Proteomes" id="UP000779574"/>
    </source>
</evidence>
<dbReference type="Proteomes" id="UP000779574">
    <property type="component" value="Unassembled WGS sequence"/>
</dbReference>
<dbReference type="InterPro" id="IPR027417">
    <property type="entry name" value="P-loop_NTPase"/>
</dbReference>
<protein>
    <submittedName>
        <fullName evidence="1">Uncharacterized protein</fullName>
    </submittedName>
</protein>
<sequence length="259" mass="29522">MAILGHSIQDGEEYLEIDDVSDQGLQKSGIYLSMILDNSGNLKATGVIPEVPDWTWEEQLSYLRTENLKCWCAVADLMYTRCEIISGEKSILACNECNYNWDHSKKKYLVNQPPDIRRKHWEWFVKHQKSGLRVGNFQWIEHDCQICVAEATRTPPPGYPDNNVKFCCHKCYDAAKATKKTWSAWKISMLGKSEKLKFHGNCSIMLTNSGVGGLGLNLTVATRLINFDQHLNKAAEVHSKHLTQTPCSRQTTGRYYPAY</sequence>
<name>A0A9P8EPE8_AURME</name>
<accession>A0A9P8EPE8</accession>
<comment type="caution">
    <text evidence="1">The sequence shown here is derived from an EMBL/GenBank/DDBJ whole genome shotgun (WGS) entry which is preliminary data.</text>
</comment>
<feature type="non-terminal residue" evidence="1">
    <location>
        <position position="259"/>
    </location>
</feature>
<dbReference type="EMBL" id="JAHFXF010000146">
    <property type="protein sequence ID" value="KAG9694912.1"/>
    <property type="molecule type" value="Genomic_DNA"/>
</dbReference>
<evidence type="ECO:0000313" key="1">
    <source>
        <dbReference type="EMBL" id="KAG9694912.1"/>
    </source>
</evidence>
<dbReference type="AlphaFoldDB" id="A0A9P8EPE8"/>